<protein>
    <recommendedName>
        <fullName evidence="15">Microsomal glutathione S-transferase 1</fullName>
        <ecNumber evidence="5">2.5.1.18</ecNumber>
    </recommendedName>
</protein>
<proteinExistence type="inferred from homology"/>
<comment type="function">
    <text evidence="1">Conjugation of reduced glutathione to a wide number of exogenous and endogenous hydrophobic electrophiles.</text>
</comment>
<evidence type="ECO:0000256" key="8">
    <source>
        <dbReference type="ARBA" id="ARBA00022787"/>
    </source>
</evidence>
<dbReference type="PANTHER" id="PTHR10689">
    <property type="entry name" value="MICROSOMAL GLUTATHIONE S-TRANSFERASE 1"/>
    <property type="match status" value="1"/>
</dbReference>
<comment type="caution">
    <text evidence="18">The sequence shown here is derived from an EMBL/GenBank/DDBJ whole genome shotgun (WGS) entry which is preliminary data.</text>
</comment>
<dbReference type="GO" id="GO:0004364">
    <property type="term" value="F:glutathione transferase activity"/>
    <property type="evidence" value="ECO:0007669"/>
    <property type="project" value="UniProtKB-EC"/>
</dbReference>
<evidence type="ECO:0000256" key="15">
    <source>
        <dbReference type="ARBA" id="ARBA00039397"/>
    </source>
</evidence>
<comment type="similarity">
    <text evidence="4">Belongs to the MAPEG family.</text>
</comment>
<dbReference type="Pfam" id="PF01124">
    <property type="entry name" value="MAPEG"/>
    <property type="match status" value="1"/>
</dbReference>
<feature type="transmembrane region" description="Helical" evidence="17">
    <location>
        <begin position="102"/>
        <end position="119"/>
    </location>
</feature>
<dbReference type="Gene3D" id="1.20.120.550">
    <property type="entry name" value="Membrane associated eicosanoid/glutathione metabolism-like domain"/>
    <property type="match status" value="1"/>
</dbReference>
<keyword evidence="6" id="KW-0808">Transferase</keyword>
<evidence type="ECO:0000256" key="14">
    <source>
        <dbReference type="ARBA" id="ARBA00038540"/>
    </source>
</evidence>
<dbReference type="EC" id="2.5.1.18" evidence="5"/>
<dbReference type="GO" id="GO:0005789">
    <property type="term" value="C:endoplasmic reticulum membrane"/>
    <property type="evidence" value="ECO:0007669"/>
    <property type="project" value="UniProtKB-SubCell"/>
</dbReference>
<feature type="transmembrane region" description="Helical" evidence="17">
    <location>
        <begin position="14"/>
        <end position="33"/>
    </location>
</feature>
<evidence type="ECO:0000313" key="19">
    <source>
        <dbReference type="Proteomes" id="UP000494106"/>
    </source>
</evidence>
<evidence type="ECO:0000256" key="10">
    <source>
        <dbReference type="ARBA" id="ARBA00022989"/>
    </source>
</evidence>
<dbReference type="InterPro" id="IPR040162">
    <property type="entry name" value="MGST1-like"/>
</dbReference>
<evidence type="ECO:0000256" key="17">
    <source>
        <dbReference type="SAM" id="Phobius"/>
    </source>
</evidence>
<evidence type="ECO:0000256" key="6">
    <source>
        <dbReference type="ARBA" id="ARBA00022679"/>
    </source>
</evidence>
<keyword evidence="7 17" id="KW-0812">Transmembrane</keyword>
<evidence type="ECO:0000256" key="9">
    <source>
        <dbReference type="ARBA" id="ARBA00022824"/>
    </source>
</evidence>
<feature type="transmembrane region" description="Helical" evidence="17">
    <location>
        <begin position="76"/>
        <end position="96"/>
    </location>
</feature>
<keyword evidence="19" id="KW-1185">Reference proteome</keyword>
<dbReference type="InterPro" id="IPR023352">
    <property type="entry name" value="MAPEG-like_dom_sf"/>
</dbReference>
<evidence type="ECO:0000256" key="7">
    <source>
        <dbReference type="ARBA" id="ARBA00022692"/>
    </source>
</evidence>
<comment type="subcellular location">
    <subcellularLocation>
        <location evidence="3">Endoplasmic reticulum membrane</location>
        <topology evidence="3">Multi-pass membrane protein</topology>
    </subcellularLocation>
    <subcellularLocation>
        <location evidence="2">Mitochondrion outer membrane</location>
    </subcellularLocation>
</comment>
<evidence type="ECO:0000256" key="13">
    <source>
        <dbReference type="ARBA" id="ARBA00023136"/>
    </source>
</evidence>
<keyword evidence="13 17" id="KW-0472">Membrane</keyword>
<dbReference type="SUPFAM" id="SSF161084">
    <property type="entry name" value="MAPEG domain-like"/>
    <property type="match status" value="1"/>
</dbReference>
<comment type="subunit">
    <text evidence="14">Homotrimer; The trimer binds only one molecule of glutathione.</text>
</comment>
<dbReference type="InterPro" id="IPR001129">
    <property type="entry name" value="Membr-assoc_MAPEG"/>
</dbReference>
<keyword evidence="8" id="KW-1000">Mitochondrion outer membrane</keyword>
<evidence type="ECO:0000256" key="12">
    <source>
        <dbReference type="ARBA" id="ARBA00023128"/>
    </source>
</evidence>
<dbReference type="Proteomes" id="UP000494106">
    <property type="component" value="Unassembled WGS sequence"/>
</dbReference>
<evidence type="ECO:0000256" key="3">
    <source>
        <dbReference type="ARBA" id="ARBA00004477"/>
    </source>
</evidence>
<dbReference type="FunFam" id="1.20.120.550:FF:000002">
    <property type="entry name" value="Microsomal glutathione S-transferase 1"/>
    <property type="match status" value="1"/>
</dbReference>
<name>A0A8S1ATL7_ARCPL</name>
<evidence type="ECO:0000256" key="4">
    <source>
        <dbReference type="ARBA" id="ARBA00010459"/>
    </source>
</evidence>
<keyword evidence="10 17" id="KW-1133">Transmembrane helix</keyword>
<dbReference type="OrthoDB" id="193139at2759"/>
<keyword evidence="9" id="KW-0256">Endoplasmic reticulum</keyword>
<reference evidence="18 19" key="1">
    <citation type="submission" date="2020-04" db="EMBL/GenBank/DDBJ databases">
        <authorList>
            <person name="Wallbank WR R."/>
            <person name="Pardo Diaz C."/>
            <person name="Kozak K."/>
            <person name="Martin S."/>
            <person name="Jiggins C."/>
            <person name="Moest M."/>
            <person name="Warren A I."/>
            <person name="Byers J.R.P. K."/>
            <person name="Montejo-Kovacevich G."/>
            <person name="Yen C E."/>
        </authorList>
    </citation>
    <scope>NUCLEOTIDE SEQUENCE [LARGE SCALE GENOMIC DNA]</scope>
</reference>
<evidence type="ECO:0000256" key="11">
    <source>
        <dbReference type="ARBA" id="ARBA00022990"/>
    </source>
</evidence>
<sequence length="150" mass="16624">MVALTLNDPVVQSYIVYTAILALKMLAMSPMTATMRVMRGVFANPEDAKAGKGKVKFDDPIVERIRRAHLNDLENIPAFWVLAALYVTTGPAAAWATLLFRVFTVARIIYTIVYAIIPIPPPARGIAYVVALTVNFYMSVQVILYYITAI</sequence>
<evidence type="ECO:0000256" key="2">
    <source>
        <dbReference type="ARBA" id="ARBA00004294"/>
    </source>
</evidence>
<feature type="transmembrane region" description="Helical" evidence="17">
    <location>
        <begin position="126"/>
        <end position="147"/>
    </location>
</feature>
<dbReference type="AlphaFoldDB" id="A0A8S1ATL7"/>
<keyword evidence="12" id="KW-0496">Mitochondrion</keyword>
<evidence type="ECO:0000313" key="18">
    <source>
        <dbReference type="EMBL" id="CAB3248450.1"/>
    </source>
</evidence>
<evidence type="ECO:0000256" key="16">
    <source>
        <dbReference type="ARBA" id="ARBA00049385"/>
    </source>
</evidence>
<accession>A0A8S1ATL7</accession>
<evidence type="ECO:0000256" key="5">
    <source>
        <dbReference type="ARBA" id="ARBA00012452"/>
    </source>
</evidence>
<organism evidence="18 19">
    <name type="scientific">Arctia plantaginis</name>
    <name type="common">Wood tiger moth</name>
    <name type="synonym">Phalaena plantaginis</name>
    <dbReference type="NCBI Taxonomy" id="874455"/>
    <lineage>
        <taxon>Eukaryota</taxon>
        <taxon>Metazoa</taxon>
        <taxon>Ecdysozoa</taxon>
        <taxon>Arthropoda</taxon>
        <taxon>Hexapoda</taxon>
        <taxon>Insecta</taxon>
        <taxon>Pterygota</taxon>
        <taxon>Neoptera</taxon>
        <taxon>Endopterygota</taxon>
        <taxon>Lepidoptera</taxon>
        <taxon>Glossata</taxon>
        <taxon>Ditrysia</taxon>
        <taxon>Noctuoidea</taxon>
        <taxon>Erebidae</taxon>
        <taxon>Arctiinae</taxon>
        <taxon>Arctia</taxon>
    </lineage>
</organism>
<dbReference type="PANTHER" id="PTHR10689:SF6">
    <property type="entry name" value="MICROSOMAL GLUTATHIONE S-TRANSFERASE 1"/>
    <property type="match status" value="1"/>
</dbReference>
<comment type="catalytic activity">
    <reaction evidence="16">
        <text>RX + glutathione = an S-substituted glutathione + a halide anion + H(+)</text>
        <dbReference type="Rhea" id="RHEA:16437"/>
        <dbReference type="ChEBI" id="CHEBI:15378"/>
        <dbReference type="ChEBI" id="CHEBI:16042"/>
        <dbReference type="ChEBI" id="CHEBI:17792"/>
        <dbReference type="ChEBI" id="CHEBI:57925"/>
        <dbReference type="ChEBI" id="CHEBI:90779"/>
        <dbReference type="EC" id="2.5.1.18"/>
    </reaction>
    <physiologicalReaction direction="left-to-right" evidence="16">
        <dbReference type="Rhea" id="RHEA:16438"/>
    </physiologicalReaction>
</comment>
<evidence type="ECO:0000256" key="1">
    <source>
        <dbReference type="ARBA" id="ARBA00003701"/>
    </source>
</evidence>
<keyword evidence="11" id="KW-0007">Acetylation</keyword>
<gene>
    <name evidence="18" type="ORF">APLA_LOCUS11724</name>
</gene>
<dbReference type="GO" id="GO:0005741">
    <property type="term" value="C:mitochondrial outer membrane"/>
    <property type="evidence" value="ECO:0007669"/>
    <property type="project" value="UniProtKB-SubCell"/>
</dbReference>
<dbReference type="EMBL" id="CADEBC010000534">
    <property type="protein sequence ID" value="CAB3248450.1"/>
    <property type="molecule type" value="Genomic_DNA"/>
</dbReference>